<feature type="signal peptide" evidence="2">
    <location>
        <begin position="1"/>
        <end position="21"/>
    </location>
</feature>
<reference evidence="3" key="1">
    <citation type="submission" date="2021-01" db="EMBL/GenBank/DDBJ databases">
        <authorList>
            <person name="Corre E."/>
            <person name="Pelletier E."/>
            <person name="Niang G."/>
            <person name="Scheremetjew M."/>
            <person name="Finn R."/>
            <person name="Kale V."/>
            <person name="Holt S."/>
            <person name="Cochrane G."/>
            <person name="Meng A."/>
            <person name="Brown T."/>
            <person name="Cohen L."/>
        </authorList>
    </citation>
    <scope>NUCLEOTIDE SEQUENCE</scope>
    <source>
        <strain evidence="3">CCMP1661</strain>
    </source>
</reference>
<dbReference type="AlphaFoldDB" id="A0A7S2UWF0"/>
<evidence type="ECO:0000256" key="2">
    <source>
        <dbReference type="SAM" id="SignalP"/>
    </source>
</evidence>
<name>A0A7S2UWF0_9STRA</name>
<protein>
    <recommendedName>
        <fullName evidence="4">START domain-containing protein</fullName>
    </recommendedName>
</protein>
<feature type="region of interest" description="Disordered" evidence="1">
    <location>
        <begin position="73"/>
        <end position="101"/>
    </location>
</feature>
<proteinExistence type="predicted"/>
<dbReference type="EMBL" id="HBHR01007647">
    <property type="protein sequence ID" value="CAD9861206.1"/>
    <property type="molecule type" value="Transcribed_RNA"/>
</dbReference>
<feature type="compositionally biased region" description="Basic and acidic residues" evidence="1">
    <location>
        <begin position="275"/>
        <end position="310"/>
    </location>
</feature>
<feature type="compositionally biased region" description="Low complexity" evidence="1">
    <location>
        <begin position="81"/>
        <end position="95"/>
    </location>
</feature>
<evidence type="ECO:0008006" key="4">
    <source>
        <dbReference type="Google" id="ProtNLM"/>
    </source>
</evidence>
<accession>A0A7S2UWF0</accession>
<keyword evidence="2" id="KW-0732">Signal</keyword>
<evidence type="ECO:0000256" key="1">
    <source>
        <dbReference type="SAM" id="MobiDB-lite"/>
    </source>
</evidence>
<feature type="region of interest" description="Disordered" evidence="1">
    <location>
        <begin position="261"/>
        <end position="310"/>
    </location>
</feature>
<feature type="chain" id="PRO_5030918128" description="START domain-containing protein" evidence="2">
    <location>
        <begin position="22"/>
        <end position="310"/>
    </location>
</feature>
<evidence type="ECO:0000313" key="3">
    <source>
        <dbReference type="EMBL" id="CAD9861206.1"/>
    </source>
</evidence>
<organism evidence="3">
    <name type="scientific">Fibrocapsa japonica</name>
    <dbReference type="NCBI Taxonomy" id="94617"/>
    <lineage>
        <taxon>Eukaryota</taxon>
        <taxon>Sar</taxon>
        <taxon>Stramenopiles</taxon>
        <taxon>Ochrophyta</taxon>
        <taxon>Raphidophyceae</taxon>
        <taxon>Chattonellales</taxon>
        <taxon>Chattonellaceae</taxon>
        <taxon>Fibrocapsa</taxon>
    </lineage>
</organism>
<gene>
    <name evidence="3" type="ORF">FJAP1339_LOCUS3728</name>
</gene>
<sequence>MTASKCLRLAVALAACSAIIAFQTLPNMQPLGHSFVSRYAANKRSMQGSWRGLSWVEKRAGIYSGRDEDLDIKDQKWGMGDEPAQPEEGQQPAGEGAEDEEKYVSLRDMPMIDPPKTLLNTSWRIRTLITGLRDNDYHTKSKEKPKWVFPVDLYRDFTVGCYPTDHMIRGYEWTWSKRAGEQYLDFSVEIQDIPKLPNGKLMMSARITGANMDYPKYSTGIKMESGLMRMIVNVPYKYMGARLSEAVPKVVGIFKAEPIAHPYREGGAPPPPTVLDEKDPKYEEQKKLAEQKLLEKQQQEQAQQKDQEQQ</sequence>